<dbReference type="InterPro" id="IPR001670">
    <property type="entry name" value="ADH_Fe/GldA"/>
</dbReference>
<keyword evidence="3" id="KW-0520">NAD</keyword>
<name>A0A813GA34_POLGL</name>
<dbReference type="InterPro" id="IPR018211">
    <property type="entry name" value="ADH_Fe_CS"/>
</dbReference>
<feature type="domain" description="Alcohol dehydrogenase iron-type/glycerol dehydrogenase GldA" evidence="7">
    <location>
        <begin position="72"/>
        <end position="240"/>
    </location>
</feature>
<dbReference type="PROSITE" id="PS00913">
    <property type="entry name" value="ADH_IRON_1"/>
    <property type="match status" value="1"/>
</dbReference>
<evidence type="ECO:0000259" key="8">
    <source>
        <dbReference type="Pfam" id="PF25137"/>
    </source>
</evidence>
<evidence type="ECO:0000256" key="6">
    <source>
        <dbReference type="SAM" id="MobiDB-lite"/>
    </source>
</evidence>
<dbReference type="GO" id="GO:0006113">
    <property type="term" value="P:fermentation"/>
    <property type="evidence" value="ECO:0007669"/>
    <property type="project" value="UniProtKB-ARBA"/>
</dbReference>
<dbReference type="EMBL" id="CAJNNW010012068">
    <property type="protein sequence ID" value="CAE8653955.1"/>
    <property type="molecule type" value="Genomic_DNA"/>
</dbReference>
<dbReference type="InterPro" id="IPR039697">
    <property type="entry name" value="Alcohol_dehydrogenase_Fe"/>
</dbReference>
<evidence type="ECO:0000256" key="1">
    <source>
        <dbReference type="ARBA" id="ARBA00007358"/>
    </source>
</evidence>
<dbReference type="Pfam" id="PF00465">
    <property type="entry name" value="Fe-ADH"/>
    <property type="match status" value="1"/>
</dbReference>
<evidence type="ECO:0000313" key="11">
    <source>
        <dbReference type="Proteomes" id="UP000654075"/>
    </source>
</evidence>
<dbReference type="GO" id="GO:0004022">
    <property type="term" value="F:alcohol dehydrogenase (NAD+) activity"/>
    <property type="evidence" value="ECO:0007669"/>
    <property type="project" value="TreeGrafter"/>
</dbReference>
<dbReference type="Proteomes" id="UP000626109">
    <property type="component" value="Unassembled WGS sequence"/>
</dbReference>
<dbReference type="OMA" id="PRVWAFN"/>
<feature type="domain" description="Fe-containing alcohol dehydrogenase-like C-terminal" evidence="8">
    <location>
        <begin position="251"/>
        <end position="446"/>
    </location>
</feature>
<keyword evidence="11" id="KW-1185">Reference proteome</keyword>
<evidence type="ECO:0000313" key="10">
    <source>
        <dbReference type="EMBL" id="CAE8653955.1"/>
    </source>
</evidence>
<dbReference type="PANTHER" id="PTHR11496:SF102">
    <property type="entry name" value="ALCOHOL DEHYDROGENASE 4"/>
    <property type="match status" value="1"/>
</dbReference>
<feature type="region of interest" description="Disordered" evidence="6">
    <location>
        <begin position="1"/>
        <end position="24"/>
    </location>
</feature>
<evidence type="ECO:0000259" key="7">
    <source>
        <dbReference type="Pfam" id="PF00465"/>
    </source>
</evidence>
<evidence type="ECO:0000256" key="2">
    <source>
        <dbReference type="ARBA" id="ARBA00023002"/>
    </source>
</evidence>
<evidence type="ECO:0000256" key="3">
    <source>
        <dbReference type="ARBA" id="ARBA00023027"/>
    </source>
</evidence>
<evidence type="ECO:0000256" key="5">
    <source>
        <dbReference type="ARBA" id="ARBA00076695"/>
    </source>
</evidence>
<proteinExistence type="inferred from homology"/>
<keyword evidence="2" id="KW-0560">Oxidoreductase</keyword>
<accession>A0A813GA34</accession>
<reference evidence="9" key="1">
    <citation type="submission" date="2021-02" db="EMBL/GenBank/DDBJ databases">
        <authorList>
            <person name="Dougan E. K."/>
            <person name="Rhodes N."/>
            <person name="Thang M."/>
            <person name="Chan C."/>
        </authorList>
    </citation>
    <scope>NUCLEOTIDE SEQUENCE</scope>
</reference>
<dbReference type="Gene3D" id="1.20.1090.10">
    <property type="entry name" value="Dehydroquinate synthase-like - alpha domain"/>
    <property type="match status" value="1"/>
</dbReference>
<dbReference type="AlphaFoldDB" id="A0A813GA34"/>
<comment type="similarity">
    <text evidence="1">Belongs to the iron-containing alcohol dehydrogenase family.</text>
</comment>
<dbReference type="GO" id="GO:0046872">
    <property type="term" value="F:metal ion binding"/>
    <property type="evidence" value="ECO:0007669"/>
    <property type="project" value="InterPro"/>
</dbReference>
<protein>
    <recommendedName>
        <fullName evidence="4">Alcohol dehydrogenase 4</fullName>
    </recommendedName>
    <alternativeName>
        <fullName evidence="5">Alcohol dehydrogenase IV</fullName>
    </alternativeName>
</protein>
<organism evidence="9 11">
    <name type="scientific">Polarella glacialis</name>
    <name type="common">Dinoflagellate</name>
    <dbReference type="NCBI Taxonomy" id="89957"/>
    <lineage>
        <taxon>Eukaryota</taxon>
        <taxon>Sar</taxon>
        <taxon>Alveolata</taxon>
        <taxon>Dinophyceae</taxon>
        <taxon>Suessiales</taxon>
        <taxon>Suessiaceae</taxon>
        <taxon>Polarella</taxon>
    </lineage>
</organism>
<dbReference type="Pfam" id="PF25137">
    <property type="entry name" value="ADH_Fe_C"/>
    <property type="match status" value="1"/>
</dbReference>
<evidence type="ECO:0000256" key="4">
    <source>
        <dbReference type="ARBA" id="ARBA00074847"/>
    </source>
</evidence>
<evidence type="ECO:0000313" key="9">
    <source>
        <dbReference type="EMBL" id="CAE8623620.1"/>
    </source>
</evidence>
<dbReference type="EMBL" id="CAJNNV010028203">
    <property type="protein sequence ID" value="CAE8623620.1"/>
    <property type="molecule type" value="Genomic_DNA"/>
</dbReference>
<dbReference type="SUPFAM" id="SSF56796">
    <property type="entry name" value="Dehydroquinate synthase-like"/>
    <property type="match status" value="1"/>
</dbReference>
<dbReference type="FunFam" id="3.40.50.1970:FF:000003">
    <property type="entry name" value="Alcohol dehydrogenase, iron-containing"/>
    <property type="match status" value="1"/>
</dbReference>
<dbReference type="OrthoDB" id="339764at2759"/>
<comment type="caution">
    <text evidence="9">The sequence shown here is derived from an EMBL/GenBank/DDBJ whole genome shotgun (WGS) entry which is preliminary data.</text>
</comment>
<dbReference type="PANTHER" id="PTHR11496">
    <property type="entry name" value="ALCOHOL DEHYDROGENASE"/>
    <property type="match status" value="1"/>
</dbReference>
<dbReference type="InterPro" id="IPR056798">
    <property type="entry name" value="ADH_Fe_C"/>
</dbReference>
<gene>
    <name evidence="9" type="ORF">PGLA1383_LOCUS40859</name>
    <name evidence="10" type="ORF">PGLA2088_LOCUS10707</name>
</gene>
<dbReference type="CDD" id="cd08188">
    <property type="entry name" value="PDDH"/>
    <property type="match status" value="1"/>
</dbReference>
<dbReference type="Gene3D" id="3.40.50.1970">
    <property type="match status" value="1"/>
</dbReference>
<dbReference type="FunFam" id="1.20.1090.10:FF:000001">
    <property type="entry name" value="Aldehyde-alcohol dehydrogenase"/>
    <property type="match status" value="1"/>
</dbReference>
<sequence length="456" mass="49337">MGEPEHTQKRARSAQGETDSKMEHDCEHEVEERVRLFTDLEWDLAGHSTLGPHSVNYHHPRPGNKGSVFFMPNRSFLGEGALHNALQSVKALGLKKALLVTDKMLVKSGAVKTLTDVLDKASIKYSIFHWCDPIPSRAQVESGLKLVQQEGCEFIISFGCHAPHNCAKAIGIAFTNGGSIRDYAGADKSHKPMLPLVAVNTAAGTGAEMDRFCTIKDEHTGQNLDMVDWRLMPALAVNDPTLTVGMPPRLTAATGMDALTHAIEAYVSTASTPVTDASALHAIRLISTYLPEAVEDGTNAKARDMMAYAEFLAAMAFNSAGLGYVHAMSHQIGPAYSLAHGICNAILLGPVQEYNAKYVPALFIDIAHAMGFMEVGQDSGRAVKAVLEGIRTLKDKVGIPKNFQALKANPADFLRLAEAAMKDACASTNPHQPTKDEVCQIFHKAYNLDGDTQSFQ</sequence>
<dbReference type="Proteomes" id="UP000654075">
    <property type="component" value="Unassembled WGS sequence"/>
</dbReference>